<feature type="domain" description="RNase H type-1" evidence="1">
    <location>
        <begin position="47"/>
        <end position="109"/>
    </location>
</feature>
<gene>
    <name evidence="2" type="ORF">V6N12_044917</name>
</gene>
<accession>A0ABR1ZAC6</accession>
<dbReference type="EMBL" id="JBBPBM010002563">
    <property type="protein sequence ID" value="KAK8476633.1"/>
    <property type="molecule type" value="Genomic_DNA"/>
</dbReference>
<reference evidence="2 3" key="1">
    <citation type="journal article" date="2024" name="G3 (Bethesda)">
        <title>Genome assembly of Hibiscus sabdariffa L. provides insights into metabolisms of medicinal natural products.</title>
        <authorList>
            <person name="Kim T."/>
        </authorList>
    </citation>
    <scope>NUCLEOTIDE SEQUENCE [LARGE SCALE GENOMIC DNA]</scope>
    <source>
        <strain evidence="2">TK-2024</strain>
        <tissue evidence="2">Old leaves</tissue>
    </source>
</reference>
<evidence type="ECO:0000313" key="2">
    <source>
        <dbReference type="EMBL" id="KAK8476633.1"/>
    </source>
</evidence>
<proteinExistence type="predicted"/>
<dbReference type="InterPro" id="IPR002156">
    <property type="entry name" value="RNaseH_domain"/>
</dbReference>
<dbReference type="Pfam" id="PF13456">
    <property type="entry name" value="RVT_3"/>
    <property type="match status" value="1"/>
</dbReference>
<dbReference type="Proteomes" id="UP001472677">
    <property type="component" value="Unassembled WGS sequence"/>
</dbReference>
<keyword evidence="3" id="KW-1185">Reference proteome</keyword>
<comment type="caution">
    <text evidence="2">The sequence shown here is derived from an EMBL/GenBank/DDBJ whole genome shotgun (WGS) entry which is preliminary data.</text>
</comment>
<protein>
    <recommendedName>
        <fullName evidence="1">RNase H type-1 domain-containing protein</fullName>
    </recommendedName>
</protein>
<name>A0ABR1ZAC6_9ROSI</name>
<evidence type="ECO:0000259" key="1">
    <source>
        <dbReference type="Pfam" id="PF13456"/>
    </source>
</evidence>
<organism evidence="2 3">
    <name type="scientific">Hibiscus sabdariffa</name>
    <name type="common">roselle</name>
    <dbReference type="NCBI Taxonomy" id="183260"/>
    <lineage>
        <taxon>Eukaryota</taxon>
        <taxon>Viridiplantae</taxon>
        <taxon>Streptophyta</taxon>
        <taxon>Embryophyta</taxon>
        <taxon>Tracheophyta</taxon>
        <taxon>Spermatophyta</taxon>
        <taxon>Magnoliopsida</taxon>
        <taxon>eudicotyledons</taxon>
        <taxon>Gunneridae</taxon>
        <taxon>Pentapetalae</taxon>
        <taxon>rosids</taxon>
        <taxon>malvids</taxon>
        <taxon>Malvales</taxon>
        <taxon>Malvaceae</taxon>
        <taxon>Malvoideae</taxon>
        <taxon>Hibiscus</taxon>
    </lineage>
</organism>
<sequence>MELDGPTMALHVAVVSLRTIWVIVNSDSPSLLVFARCSRQNYGRTFSGLTLAWDQGMYRVILEVDIIEVYHSLQNVGRTIQCCSLVVRISDLMQRNWEVYVSHVRRDCNVG</sequence>
<evidence type="ECO:0000313" key="3">
    <source>
        <dbReference type="Proteomes" id="UP001472677"/>
    </source>
</evidence>